<dbReference type="PROSITE" id="PS51030">
    <property type="entry name" value="NUCLEAR_REC_DBD_2"/>
    <property type="match status" value="1"/>
</dbReference>
<dbReference type="Gene3D" id="1.10.565.10">
    <property type="entry name" value="Retinoid X Receptor"/>
    <property type="match status" value="1"/>
</dbReference>
<protein>
    <submittedName>
        <fullName evidence="11">Nhr-86</fullName>
    </submittedName>
</protein>
<dbReference type="GO" id="GO:0000978">
    <property type="term" value="F:RNA polymerase II cis-regulatory region sequence-specific DNA binding"/>
    <property type="evidence" value="ECO:0007669"/>
    <property type="project" value="InterPro"/>
</dbReference>
<dbReference type="CDD" id="cd06960">
    <property type="entry name" value="NR_DBD_HNF4A"/>
    <property type="match status" value="1"/>
</dbReference>
<dbReference type="AlphaFoldDB" id="A0A2A6CPB3"/>
<dbReference type="Proteomes" id="UP000005239">
    <property type="component" value="Unassembled WGS sequence"/>
</dbReference>
<evidence type="ECO:0000313" key="12">
    <source>
        <dbReference type="Proteomes" id="UP000005239"/>
    </source>
</evidence>
<accession>A0A8R1UX51</accession>
<keyword evidence="8" id="KW-0804">Transcription</keyword>
<keyword evidence="3" id="KW-0479">Metal-binding</keyword>
<dbReference type="GO" id="GO:0003700">
    <property type="term" value="F:DNA-binding transcription factor activity"/>
    <property type="evidence" value="ECO:0007669"/>
    <property type="project" value="InterPro"/>
</dbReference>
<proteinExistence type="inferred from homology"/>
<dbReference type="PANTHER" id="PTHR46011">
    <property type="entry name" value="NUCLEAR HORMONE RECEPTOR FAMILY MEMBER NHR-86-RELATED"/>
    <property type="match status" value="1"/>
</dbReference>
<dbReference type="GO" id="GO:0005634">
    <property type="term" value="C:nucleus"/>
    <property type="evidence" value="ECO:0007669"/>
    <property type="project" value="UniProtKB-SubCell"/>
</dbReference>
<dbReference type="InterPro" id="IPR001723">
    <property type="entry name" value="Nuclear_hrmn_rcpt"/>
</dbReference>
<reference evidence="11" key="2">
    <citation type="submission" date="2022-06" db="UniProtKB">
        <authorList>
            <consortium name="EnsemblMetazoa"/>
        </authorList>
    </citation>
    <scope>IDENTIFICATION</scope>
    <source>
        <strain evidence="11">PS312</strain>
    </source>
</reference>
<dbReference type="InterPro" id="IPR019428">
    <property type="entry name" value="7TM_GPCR_serpentine_rcpt_Str"/>
</dbReference>
<evidence type="ECO:0000256" key="6">
    <source>
        <dbReference type="ARBA" id="ARBA00023015"/>
    </source>
</evidence>
<evidence type="ECO:0000256" key="5">
    <source>
        <dbReference type="ARBA" id="ARBA00022833"/>
    </source>
</evidence>
<comment type="similarity">
    <text evidence="2">Belongs to the nuclear hormone receptor family.</text>
</comment>
<keyword evidence="9" id="KW-0675">Receptor</keyword>
<gene>
    <name evidence="11" type="primary">WBGene00279376</name>
</gene>
<dbReference type="PRINTS" id="PR00398">
    <property type="entry name" value="STRDHORMONER"/>
</dbReference>
<dbReference type="InterPro" id="IPR035500">
    <property type="entry name" value="NHR-like_dom_sf"/>
</dbReference>
<dbReference type="SUPFAM" id="SSF48508">
    <property type="entry name" value="Nuclear receptor ligand-binding domain"/>
    <property type="match status" value="1"/>
</dbReference>
<evidence type="ECO:0000256" key="7">
    <source>
        <dbReference type="ARBA" id="ARBA00023125"/>
    </source>
</evidence>
<evidence type="ECO:0000256" key="2">
    <source>
        <dbReference type="ARBA" id="ARBA00005993"/>
    </source>
</evidence>
<dbReference type="InterPro" id="IPR000536">
    <property type="entry name" value="Nucl_hrmn_rcpt_lig-bd"/>
</dbReference>
<evidence type="ECO:0000256" key="3">
    <source>
        <dbReference type="ARBA" id="ARBA00022723"/>
    </source>
</evidence>
<keyword evidence="12" id="KW-1185">Reference proteome</keyword>
<name>A0A2A6CPB3_PRIPA</name>
<dbReference type="Pfam" id="PF10326">
    <property type="entry name" value="7TM_GPCR_Str"/>
    <property type="match status" value="1"/>
</dbReference>
<comment type="subcellular location">
    <subcellularLocation>
        <location evidence="1">Nucleus</location>
    </subcellularLocation>
</comment>
<keyword evidence="5" id="KW-0862">Zinc</keyword>
<dbReference type="SMART" id="SM00430">
    <property type="entry name" value="HOLI"/>
    <property type="match status" value="1"/>
</dbReference>
<keyword evidence="6" id="KW-0805">Transcription regulation</keyword>
<evidence type="ECO:0000256" key="8">
    <source>
        <dbReference type="ARBA" id="ARBA00023163"/>
    </source>
</evidence>
<evidence type="ECO:0000256" key="9">
    <source>
        <dbReference type="ARBA" id="ARBA00023170"/>
    </source>
</evidence>
<dbReference type="GO" id="GO:0008270">
    <property type="term" value="F:zinc ion binding"/>
    <property type="evidence" value="ECO:0007669"/>
    <property type="project" value="UniProtKB-KW"/>
</dbReference>
<dbReference type="InterPro" id="IPR001628">
    <property type="entry name" value="Znf_hrmn_rcpt"/>
</dbReference>
<keyword evidence="4" id="KW-0863">Zinc-finger</keyword>
<evidence type="ECO:0000256" key="4">
    <source>
        <dbReference type="ARBA" id="ARBA00022771"/>
    </source>
</evidence>
<dbReference type="Pfam" id="PF00105">
    <property type="entry name" value="zf-C4"/>
    <property type="match status" value="1"/>
</dbReference>
<dbReference type="SUPFAM" id="SSF57716">
    <property type="entry name" value="Glucocorticoid receptor-like (DNA-binding domain)"/>
    <property type="match status" value="1"/>
</dbReference>
<dbReference type="PROSITE" id="PS51843">
    <property type="entry name" value="NR_LBD"/>
    <property type="match status" value="1"/>
</dbReference>
<keyword evidence="7" id="KW-0238">DNA-binding</keyword>
<sequence>MTSHVASTSDACMVCGGRGDGAHFGAREACRACAAFFRRTVSMGKTYECRGDHQCAVEASIRCICRSCRYDRCLEVGMQPQNVQKRRDQVGPRLGSLSTDIDQPDSTAAVFISEDAGMPSLRRIHTHHMQLRAVRRVVHHGGVLHIPVGVQLHDVDGINLREVGIVADFCLGAFNELQSMEPRLRKRLYQLFFPSFIILECGWRTSNTATPERIVMANGDYIDTADISQFYKSGEKPEKKVDSKTAIDIYTPSYTFFREHVTQTMTRMGLDEYEMYALAALLFWDYDHEKMPTEVRPIAETVRMEILKELTFYYRFVKRWPDEVLRLPQLLLMLPALQRMTKRFVEDIEMGKIFVILTDCVLGLLSEPLPLFPIWGGYCCGWLCRNGVSTYNMFVSSSTNILIFLRIPYVNQAIIVSLLANIGASTILCCLYRHQTILFDSNRLKLGKASLNSVEMSSKFLFKRTLGLVRGAIFAFFNSGPLMLMILTEDFAAVEKYIDENDLGWIRSRSETYVAERLTPRLRLFVFIIITVLLTASISFFVLFGHMYFVLNQEVRRRSSGKNGSLVLKSLAILFVQLAIPYMLLVVPASIIFFGLAIPNLITFELSLTMFYLIHLHSIGHNLILLLTTTSYRNKIAQYIP</sequence>
<accession>A0A2A6CPB3</accession>
<dbReference type="PANTHER" id="PTHR46011:SF32">
    <property type="entry name" value="NUCLEAR HORMONE RECEPTOR FAMILY"/>
    <property type="match status" value="1"/>
</dbReference>
<keyword evidence="10" id="KW-0539">Nucleus</keyword>
<dbReference type="PRINTS" id="PR00047">
    <property type="entry name" value="STROIDFINGER"/>
</dbReference>
<evidence type="ECO:0000313" key="11">
    <source>
        <dbReference type="EnsemblMetazoa" id="PPA41007.1"/>
    </source>
</evidence>
<evidence type="ECO:0000256" key="1">
    <source>
        <dbReference type="ARBA" id="ARBA00004123"/>
    </source>
</evidence>
<organism evidence="11 12">
    <name type="scientific">Pristionchus pacificus</name>
    <name type="common">Parasitic nematode worm</name>
    <dbReference type="NCBI Taxonomy" id="54126"/>
    <lineage>
        <taxon>Eukaryota</taxon>
        <taxon>Metazoa</taxon>
        <taxon>Ecdysozoa</taxon>
        <taxon>Nematoda</taxon>
        <taxon>Chromadorea</taxon>
        <taxon>Rhabditida</taxon>
        <taxon>Rhabditina</taxon>
        <taxon>Diplogasteromorpha</taxon>
        <taxon>Diplogasteroidea</taxon>
        <taxon>Neodiplogasteridae</taxon>
        <taxon>Pristionchus</taxon>
    </lineage>
</organism>
<dbReference type="InterPro" id="IPR013088">
    <property type="entry name" value="Znf_NHR/GATA"/>
</dbReference>
<dbReference type="Pfam" id="PF00104">
    <property type="entry name" value="Hormone_recep"/>
    <property type="match status" value="1"/>
</dbReference>
<dbReference type="EnsemblMetazoa" id="PPA41007.1">
    <property type="protein sequence ID" value="PPA41007.1"/>
    <property type="gene ID" value="WBGene00279376"/>
</dbReference>
<evidence type="ECO:0000256" key="10">
    <source>
        <dbReference type="ARBA" id="ARBA00023242"/>
    </source>
</evidence>
<dbReference type="SMART" id="SM00399">
    <property type="entry name" value="ZnF_C4"/>
    <property type="match status" value="1"/>
</dbReference>
<reference evidence="12" key="1">
    <citation type="journal article" date="2008" name="Nat. Genet.">
        <title>The Pristionchus pacificus genome provides a unique perspective on nematode lifestyle and parasitism.</title>
        <authorList>
            <person name="Dieterich C."/>
            <person name="Clifton S.W."/>
            <person name="Schuster L.N."/>
            <person name="Chinwalla A."/>
            <person name="Delehaunty K."/>
            <person name="Dinkelacker I."/>
            <person name="Fulton L."/>
            <person name="Fulton R."/>
            <person name="Godfrey J."/>
            <person name="Minx P."/>
            <person name="Mitreva M."/>
            <person name="Roeseler W."/>
            <person name="Tian H."/>
            <person name="Witte H."/>
            <person name="Yang S.P."/>
            <person name="Wilson R.K."/>
            <person name="Sommer R.J."/>
        </authorList>
    </citation>
    <scope>NUCLEOTIDE SEQUENCE [LARGE SCALE GENOMIC DNA]</scope>
    <source>
        <strain evidence="12">PS312</strain>
    </source>
</reference>
<dbReference type="Gene3D" id="3.30.50.10">
    <property type="entry name" value="Erythroid Transcription Factor GATA-1, subunit A"/>
    <property type="match status" value="1"/>
</dbReference>
<dbReference type="InterPro" id="IPR049636">
    <property type="entry name" value="HNF4-like_DBD"/>
</dbReference>